<evidence type="ECO:0000256" key="1">
    <source>
        <dbReference type="ARBA" id="ARBA00006484"/>
    </source>
</evidence>
<gene>
    <name evidence="3" type="ORF">GMBLW1_01330</name>
</gene>
<dbReference type="FunFam" id="3.40.50.720:FF:000084">
    <property type="entry name" value="Short-chain dehydrogenase reductase"/>
    <property type="match status" value="1"/>
</dbReference>
<dbReference type="PANTHER" id="PTHR42760:SF133">
    <property type="entry name" value="3-OXOACYL-[ACYL-CARRIER-PROTEIN] REDUCTASE"/>
    <property type="match status" value="1"/>
</dbReference>
<proteinExistence type="inferred from homology"/>
<dbReference type="GO" id="GO:0016616">
    <property type="term" value="F:oxidoreductase activity, acting on the CH-OH group of donors, NAD or NADP as acceptor"/>
    <property type="evidence" value="ECO:0007669"/>
    <property type="project" value="TreeGrafter"/>
</dbReference>
<evidence type="ECO:0000313" key="4">
    <source>
        <dbReference type="Proteomes" id="UP000464378"/>
    </source>
</evidence>
<keyword evidence="2" id="KW-0560">Oxidoreductase</keyword>
<dbReference type="Gene3D" id="3.40.50.720">
    <property type="entry name" value="NAD(P)-binding Rossmann-like Domain"/>
    <property type="match status" value="1"/>
</dbReference>
<sequence length="253" mass="26080">MVDTSTSPVTVIFGGGGGIGSEVARLLIQRGGRVLIASRDRGRLERTLEDLGTDTSRAQMTLADVTQSADVDAAFAAAQAHFGRVDAAVNAVGSILLKPAHLTTDDEWHSTLALNLSSSFFVLRAAAKAMLTTGGAMVFCSTVAAQIGLTNHEAIAAAKGGVDALVRSAAATYANRNIRVNAVAPGLVRTPLAARLTSSEASLKASTAMHPLGRIGEPADIAQAIVYLLSPEASWITGQTICVDGGMSTIKPR</sequence>
<dbReference type="GO" id="GO:0006633">
    <property type="term" value="P:fatty acid biosynthetic process"/>
    <property type="evidence" value="ECO:0007669"/>
    <property type="project" value="TreeGrafter"/>
</dbReference>
<dbReference type="EMBL" id="LR586016">
    <property type="protein sequence ID" value="VIP03827.1"/>
    <property type="molecule type" value="Genomic_DNA"/>
</dbReference>
<name>A0A6C2YR41_9BACT</name>
<dbReference type="SUPFAM" id="SSF51735">
    <property type="entry name" value="NAD(P)-binding Rossmann-fold domains"/>
    <property type="match status" value="1"/>
</dbReference>
<dbReference type="Pfam" id="PF13561">
    <property type="entry name" value="adh_short_C2"/>
    <property type="match status" value="1"/>
</dbReference>
<accession>A0A6C2YR41</accession>
<reference evidence="3" key="1">
    <citation type="submission" date="2019-04" db="EMBL/GenBank/DDBJ databases">
        <authorList>
            <consortium name="Science for Life Laboratories"/>
        </authorList>
    </citation>
    <scope>NUCLEOTIDE SEQUENCE</scope>
    <source>
        <strain evidence="3">MBLW1</strain>
    </source>
</reference>
<dbReference type="RefSeq" id="WP_162658982.1">
    <property type="nucleotide sequence ID" value="NZ_LR593887.1"/>
</dbReference>
<dbReference type="PRINTS" id="PR00081">
    <property type="entry name" value="GDHRDH"/>
</dbReference>
<dbReference type="InParanoid" id="A0A6C2YR41"/>
<dbReference type="PANTHER" id="PTHR42760">
    <property type="entry name" value="SHORT-CHAIN DEHYDROGENASES/REDUCTASES FAMILY MEMBER"/>
    <property type="match status" value="1"/>
</dbReference>
<dbReference type="GO" id="GO:0048038">
    <property type="term" value="F:quinone binding"/>
    <property type="evidence" value="ECO:0007669"/>
    <property type="project" value="TreeGrafter"/>
</dbReference>
<dbReference type="AlphaFoldDB" id="A0A6C2YR41"/>
<organism evidence="3">
    <name type="scientific">Tuwongella immobilis</name>
    <dbReference type="NCBI Taxonomy" id="692036"/>
    <lineage>
        <taxon>Bacteria</taxon>
        <taxon>Pseudomonadati</taxon>
        <taxon>Planctomycetota</taxon>
        <taxon>Planctomycetia</taxon>
        <taxon>Gemmatales</taxon>
        <taxon>Gemmataceae</taxon>
        <taxon>Tuwongella</taxon>
    </lineage>
</organism>
<keyword evidence="4" id="KW-1185">Reference proteome</keyword>
<dbReference type="InterPro" id="IPR036291">
    <property type="entry name" value="NAD(P)-bd_dom_sf"/>
</dbReference>
<dbReference type="CDD" id="cd05233">
    <property type="entry name" value="SDR_c"/>
    <property type="match status" value="1"/>
</dbReference>
<protein>
    <submittedName>
        <fullName evidence="3">Uncharacterized protein</fullName>
    </submittedName>
</protein>
<evidence type="ECO:0000313" key="3">
    <source>
        <dbReference type="EMBL" id="VIP03827.1"/>
    </source>
</evidence>
<dbReference type="Proteomes" id="UP000464378">
    <property type="component" value="Chromosome"/>
</dbReference>
<dbReference type="InterPro" id="IPR002347">
    <property type="entry name" value="SDR_fam"/>
</dbReference>
<comment type="similarity">
    <text evidence="1">Belongs to the short-chain dehydrogenases/reductases (SDR) family.</text>
</comment>
<dbReference type="KEGG" id="tim:GMBLW1_01330"/>
<evidence type="ECO:0000256" key="2">
    <source>
        <dbReference type="ARBA" id="ARBA00023002"/>
    </source>
</evidence>
<dbReference type="EMBL" id="LR593887">
    <property type="protein sequence ID" value="VTS05021.1"/>
    <property type="molecule type" value="Genomic_DNA"/>
</dbReference>